<reference evidence="2" key="1">
    <citation type="submission" date="2021-02" db="EMBL/GenBank/DDBJ databases">
        <authorList>
            <person name="Nowell W R."/>
        </authorList>
    </citation>
    <scope>NUCLEOTIDE SEQUENCE</scope>
</reference>
<feature type="transmembrane region" description="Helical" evidence="1">
    <location>
        <begin position="211"/>
        <end position="232"/>
    </location>
</feature>
<dbReference type="EMBL" id="CAJNOK010009781">
    <property type="protein sequence ID" value="CAF1098246.1"/>
    <property type="molecule type" value="Genomic_DNA"/>
</dbReference>
<sequence>MLSSAFQSILINNYLITQQTINNLSKNLHFQANVDILTNNLQSMFSSNSKYSCSFVINKIFLKRIEKTVTSLILNKTMAELATDEIQTGILALVSNLTKCKQLMRNIDDELAFNLIAYGEKFIYKLNITNKPTYKDKLYESMKHVLWPIFSDANSTVLNLFVKYITSATWIRFINETFDTVFATLWSLMVEDLYSQGSGNGGRGSEKPPEYWGNVLCAITLCGLQVILVFLLNQYCITHSINSDALQLDLQNTVILFASYINYQTENNNELAIKTNV</sequence>
<protein>
    <submittedName>
        <fullName evidence="2">Uncharacterized protein</fullName>
    </submittedName>
</protein>
<keyword evidence="1" id="KW-0812">Transmembrane</keyword>
<evidence type="ECO:0000313" key="2">
    <source>
        <dbReference type="EMBL" id="CAF1098246.1"/>
    </source>
</evidence>
<gene>
    <name evidence="2" type="ORF">OVA965_LOCUS19161</name>
    <name evidence="3" type="ORF">TMI583_LOCUS19173</name>
</gene>
<dbReference type="AlphaFoldDB" id="A0A8S2E1P2"/>
<accession>A0A8S2E1P2</accession>
<proteinExistence type="predicted"/>
<dbReference type="Proteomes" id="UP000677228">
    <property type="component" value="Unassembled WGS sequence"/>
</dbReference>
<keyword evidence="1" id="KW-0472">Membrane</keyword>
<name>A0A8S2E1P2_9BILA</name>
<dbReference type="Proteomes" id="UP000682733">
    <property type="component" value="Unassembled WGS sequence"/>
</dbReference>
<keyword evidence="1" id="KW-1133">Transmembrane helix</keyword>
<evidence type="ECO:0000313" key="4">
    <source>
        <dbReference type="Proteomes" id="UP000677228"/>
    </source>
</evidence>
<comment type="caution">
    <text evidence="2">The sequence shown here is derived from an EMBL/GenBank/DDBJ whole genome shotgun (WGS) entry which is preliminary data.</text>
</comment>
<evidence type="ECO:0000313" key="3">
    <source>
        <dbReference type="EMBL" id="CAF3859649.1"/>
    </source>
</evidence>
<organism evidence="2 4">
    <name type="scientific">Didymodactylos carnosus</name>
    <dbReference type="NCBI Taxonomy" id="1234261"/>
    <lineage>
        <taxon>Eukaryota</taxon>
        <taxon>Metazoa</taxon>
        <taxon>Spiralia</taxon>
        <taxon>Gnathifera</taxon>
        <taxon>Rotifera</taxon>
        <taxon>Eurotatoria</taxon>
        <taxon>Bdelloidea</taxon>
        <taxon>Philodinida</taxon>
        <taxon>Philodinidae</taxon>
        <taxon>Didymodactylos</taxon>
    </lineage>
</organism>
<dbReference type="EMBL" id="CAJOBA010009798">
    <property type="protein sequence ID" value="CAF3859649.1"/>
    <property type="molecule type" value="Genomic_DNA"/>
</dbReference>
<evidence type="ECO:0000256" key="1">
    <source>
        <dbReference type="SAM" id="Phobius"/>
    </source>
</evidence>